<evidence type="ECO:0000313" key="1">
    <source>
        <dbReference type="EMBL" id="OSD03807.1"/>
    </source>
</evidence>
<accession>A0A1Y2IRU6</accession>
<protein>
    <submittedName>
        <fullName evidence="1">Uncharacterized protein</fullName>
    </submittedName>
</protein>
<sequence length="191" mass="21005">MSSSSSRSIHRFSSSALDTHSILAASQRRNLTQPSLQALACTTLHATTNIVCEQVDEALAIPSNPGASPEVLAPSRRTFTARPSLPPPSHLLRRATPRILAYGSTSRGFLFATCISASLPTALPTIAASQALCTEMQLERSDATTNTSYTPPHGHARHLWPPRREATKFYQTEFRPEMRRTARNARQRAQR</sequence>
<gene>
    <name evidence="1" type="ORF">PYCCODRAFT_201414</name>
</gene>
<proteinExistence type="predicted"/>
<name>A0A1Y2IRU6_TRAC3</name>
<dbReference type="AlphaFoldDB" id="A0A1Y2IRU6"/>
<dbReference type="Proteomes" id="UP000193067">
    <property type="component" value="Unassembled WGS sequence"/>
</dbReference>
<keyword evidence="2" id="KW-1185">Reference proteome</keyword>
<evidence type="ECO:0000313" key="2">
    <source>
        <dbReference type="Proteomes" id="UP000193067"/>
    </source>
</evidence>
<reference evidence="1 2" key="1">
    <citation type="journal article" date="2015" name="Biotechnol. Biofuels">
        <title>Enhanced degradation of softwood versus hardwood by the white-rot fungus Pycnoporus coccineus.</title>
        <authorList>
            <person name="Couturier M."/>
            <person name="Navarro D."/>
            <person name="Chevret D."/>
            <person name="Henrissat B."/>
            <person name="Piumi F."/>
            <person name="Ruiz-Duenas F.J."/>
            <person name="Martinez A.T."/>
            <person name="Grigoriev I.V."/>
            <person name="Riley R."/>
            <person name="Lipzen A."/>
            <person name="Berrin J.G."/>
            <person name="Master E.R."/>
            <person name="Rosso M.N."/>
        </authorList>
    </citation>
    <scope>NUCLEOTIDE SEQUENCE [LARGE SCALE GENOMIC DNA]</scope>
    <source>
        <strain evidence="1 2">BRFM310</strain>
    </source>
</reference>
<organism evidence="1 2">
    <name type="scientific">Trametes coccinea (strain BRFM310)</name>
    <name type="common">Pycnoporus coccineus</name>
    <dbReference type="NCBI Taxonomy" id="1353009"/>
    <lineage>
        <taxon>Eukaryota</taxon>
        <taxon>Fungi</taxon>
        <taxon>Dikarya</taxon>
        <taxon>Basidiomycota</taxon>
        <taxon>Agaricomycotina</taxon>
        <taxon>Agaricomycetes</taxon>
        <taxon>Polyporales</taxon>
        <taxon>Polyporaceae</taxon>
        <taxon>Trametes</taxon>
    </lineage>
</organism>
<dbReference type="EMBL" id="KZ084099">
    <property type="protein sequence ID" value="OSD03807.1"/>
    <property type="molecule type" value="Genomic_DNA"/>
</dbReference>